<dbReference type="InterPro" id="IPR001123">
    <property type="entry name" value="LeuE-type"/>
</dbReference>
<evidence type="ECO:0000313" key="8">
    <source>
        <dbReference type="Proteomes" id="UP000000844"/>
    </source>
</evidence>
<dbReference type="GO" id="GO:0015171">
    <property type="term" value="F:amino acid transmembrane transporter activity"/>
    <property type="evidence" value="ECO:0007669"/>
    <property type="project" value="TreeGrafter"/>
</dbReference>
<feature type="transmembrane region" description="Helical" evidence="6">
    <location>
        <begin position="185"/>
        <end position="203"/>
    </location>
</feature>
<dbReference type="RefSeq" id="WP_013021235.1">
    <property type="nucleotide sequence ID" value="NC_013947.1"/>
</dbReference>
<comment type="subcellular location">
    <subcellularLocation>
        <location evidence="1">Cell membrane</location>
        <topology evidence="1">Multi-pass membrane protein</topology>
    </subcellularLocation>
</comment>
<feature type="transmembrane region" description="Helical" evidence="6">
    <location>
        <begin position="148"/>
        <end position="173"/>
    </location>
</feature>
<evidence type="ECO:0000256" key="6">
    <source>
        <dbReference type="SAM" id="Phobius"/>
    </source>
</evidence>
<sequence length="206" mass="21572">MSVHIVAGFLLAVFPLIATPGASFTLMTQRVIPHGARHGVPVILGTIAGLYVHATLAAVGLSALVMRSAELFAVVKVVGAVYLVGLGLWTWRTSFGTSEAATTRTGAASGSTFVQALLGNVLNPKAASIFLTLVPQFLDSTRPIVPQILILVTAQSLLITVWLFGWAAVIGRAGRAFRSSAFTTVFRRITGTVLIGLGVRAAFGSR</sequence>
<dbReference type="EMBL" id="CP001778">
    <property type="protein sequence ID" value="ADD45664.1"/>
    <property type="molecule type" value="Genomic_DNA"/>
</dbReference>
<organism evidence="7 8">
    <name type="scientific">Stackebrandtia nassauensis (strain DSM 44728 / CIP 108903 / NRRL B-16338 / NBRC 102104 / LLR-40K-21)</name>
    <dbReference type="NCBI Taxonomy" id="446470"/>
    <lineage>
        <taxon>Bacteria</taxon>
        <taxon>Bacillati</taxon>
        <taxon>Actinomycetota</taxon>
        <taxon>Actinomycetes</taxon>
        <taxon>Glycomycetales</taxon>
        <taxon>Glycomycetaceae</taxon>
        <taxon>Stackebrandtia</taxon>
    </lineage>
</organism>
<keyword evidence="5 6" id="KW-0472">Membrane</keyword>
<dbReference type="GO" id="GO:0005886">
    <property type="term" value="C:plasma membrane"/>
    <property type="evidence" value="ECO:0007669"/>
    <property type="project" value="UniProtKB-SubCell"/>
</dbReference>
<gene>
    <name evidence="7" type="ordered locus">Snas_6040</name>
</gene>
<evidence type="ECO:0000256" key="4">
    <source>
        <dbReference type="ARBA" id="ARBA00022989"/>
    </source>
</evidence>
<dbReference type="KEGG" id="sna:Snas_6040"/>
<evidence type="ECO:0000256" key="3">
    <source>
        <dbReference type="ARBA" id="ARBA00022692"/>
    </source>
</evidence>
<keyword evidence="8" id="KW-1185">Reference proteome</keyword>
<dbReference type="PANTHER" id="PTHR30086:SF20">
    <property type="entry name" value="ARGININE EXPORTER PROTEIN ARGO-RELATED"/>
    <property type="match status" value="1"/>
</dbReference>
<feature type="transmembrane region" description="Helical" evidence="6">
    <location>
        <begin position="71"/>
        <end position="91"/>
    </location>
</feature>
<dbReference type="Pfam" id="PF01810">
    <property type="entry name" value="LysE"/>
    <property type="match status" value="1"/>
</dbReference>
<keyword evidence="2" id="KW-1003">Cell membrane</keyword>
<proteinExistence type="predicted"/>
<reference evidence="7 8" key="1">
    <citation type="journal article" date="2009" name="Stand. Genomic Sci.">
        <title>Complete genome sequence of Stackebrandtia nassauensis type strain (LLR-40K-21).</title>
        <authorList>
            <person name="Munk C."/>
            <person name="Lapidus A."/>
            <person name="Copeland A."/>
            <person name="Jando M."/>
            <person name="Mayilraj S."/>
            <person name="Glavina Del Rio T."/>
            <person name="Nolan M."/>
            <person name="Chen F."/>
            <person name="Lucas S."/>
            <person name="Tice H."/>
            <person name="Cheng J.F."/>
            <person name="Han C."/>
            <person name="Detter J.C."/>
            <person name="Bruce D."/>
            <person name="Goodwin L."/>
            <person name="Chain P."/>
            <person name="Pitluck S."/>
            <person name="Goker M."/>
            <person name="Ovchinikova G."/>
            <person name="Pati A."/>
            <person name="Ivanova N."/>
            <person name="Mavromatis K."/>
            <person name="Chen A."/>
            <person name="Palaniappan K."/>
            <person name="Land M."/>
            <person name="Hauser L."/>
            <person name="Chang Y.J."/>
            <person name="Jeffries C.D."/>
            <person name="Bristow J."/>
            <person name="Eisen J.A."/>
            <person name="Markowitz V."/>
            <person name="Hugenholtz P."/>
            <person name="Kyrpides N.C."/>
            <person name="Klenk H.P."/>
        </authorList>
    </citation>
    <scope>NUCLEOTIDE SEQUENCE [LARGE SCALE GENOMIC DNA]</scope>
    <source>
        <strain evidence="8">DSM 44728 / CIP 108903 / NRRL B-16338 / NBRC 102104 / LLR-40K-21</strain>
    </source>
</reference>
<evidence type="ECO:0000256" key="2">
    <source>
        <dbReference type="ARBA" id="ARBA00022475"/>
    </source>
</evidence>
<accession>D3Q184</accession>
<evidence type="ECO:0000313" key="7">
    <source>
        <dbReference type="EMBL" id="ADD45664.1"/>
    </source>
</evidence>
<keyword evidence="4 6" id="KW-1133">Transmembrane helix</keyword>
<feature type="transmembrane region" description="Helical" evidence="6">
    <location>
        <begin position="42"/>
        <end position="64"/>
    </location>
</feature>
<evidence type="ECO:0000256" key="1">
    <source>
        <dbReference type="ARBA" id="ARBA00004651"/>
    </source>
</evidence>
<name>D3Q184_STANL</name>
<dbReference type="AlphaFoldDB" id="D3Q184"/>
<dbReference type="OrthoDB" id="3175972at2"/>
<keyword evidence="3 6" id="KW-0812">Transmembrane</keyword>
<dbReference type="PANTHER" id="PTHR30086">
    <property type="entry name" value="ARGININE EXPORTER PROTEIN ARGO"/>
    <property type="match status" value="1"/>
</dbReference>
<dbReference type="eggNOG" id="COG1280">
    <property type="taxonomic scope" value="Bacteria"/>
</dbReference>
<dbReference type="PIRSF" id="PIRSF006324">
    <property type="entry name" value="LeuE"/>
    <property type="match status" value="1"/>
</dbReference>
<protein>
    <submittedName>
        <fullName evidence="7">Lysine exporter protein (LYSE/YGGA)</fullName>
    </submittedName>
</protein>
<evidence type="ECO:0000256" key="5">
    <source>
        <dbReference type="ARBA" id="ARBA00023136"/>
    </source>
</evidence>
<dbReference type="STRING" id="446470.Snas_6040"/>
<dbReference type="HOGENOM" id="CLU_079569_3_0_11"/>
<dbReference type="Proteomes" id="UP000000844">
    <property type="component" value="Chromosome"/>
</dbReference>